<keyword evidence="2" id="KW-0436">Ligase</keyword>
<evidence type="ECO:0000256" key="1">
    <source>
        <dbReference type="ARBA" id="ARBA00005061"/>
    </source>
</evidence>
<keyword evidence="5" id="KW-0671">Queuosine biosynthesis</keyword>
<evidence type="ECO:0000313" key="12">
    <source>
        <dbReference type="Proteomes" id="UP000263596"/>
    </source>
</evidence>
<comment type="similarity">
    <text evidence="8">Belongs to the QueC family.</text>
</comment>
<dbReference type="EC" id="6.3.4.20" evidence="9"/>
<dbReference type="GO" id="GO:0016874">
    <property type="term" value="F:ligase activity"/>
    <property type="evidence" value="ECO:0007669"/>
    <property type="project" value="UniProtKB-KW"/>
</dbReference>
<sequence>MIELYFETDSAKLPPLSDRLLPVLMFGKSAVSGKYNSIGGAALIEFRRLQEESDETAFDLMMLSLAVTAADTFVERDSRAEDAWCRQLKINLPMLNPTLWDKQKPLLKETLHFLSGDLWDFEFRQSDFQIPEMMKGMKARKIFINKHDSVCLFSGGLDSTIGAIDLQFQGKKSVLVSHAYPKDRQKQDGVYHKLRLSNARFQVVANPRKVKEIPADVQMRTRSFNFIAFGALIATALSKNHHSNKIIPLYIPENGLISINPPLTPRRIGSLSTRTTHPYFLKKLNELFSSIDLPVELLNPYQFKTKGEMMLECKDQKLLKKVATDTVSCGKWKRSGVQCGKCLPCLIRRASFKASQFKDLTDYQYSVLSDVIKRDKQRDDLMSMVMAISKIKNTGNTNLWVAKSGFLPIEPKERQQIIDTVLRGFAEVEQYLKKENLGVNI</sequence>
<dbReference type="InterPro" id="IPR049676">
    <property type="entry name" value="QatC"/>
</dbReference>
<gene>
    <name evidence="11" type="ORF">DHW29_04450</name>
</gene>
<comment type="pathway">
    <text evidence="1">Purine metabolism; 7-cyano-7-deazaguanine biosynthesis.</text>
</comment>
<dbReference type="GO" id="GO:0008616">
    <property type="term" value="P:tRNA queuosine(34) biosynthetic process"/>
    <property type="evidence" value="ECO:0007669"/>
    <property type="project" value="UniProtKB-KW"/>
</dbReference>
<evidence type="ECO:0000256" key="5">
    <source>
        <dbReference type="ARBA" id="ARBA00022785"/>
    </source>
</evidence>
<evidence type="ECO:0000256" key="6">
    <source>
        <dbReference type="ARBA" id="ARBA00022833"/>
    </source>
</evidence>
<evidence type="ECO:0000256" key="3">
    <source>
        <dbReference type="ARBA" id="ARBA00022723"/>
    </source>
</evidence>
<keyword evidence="7" id="KW-0067">ATP-binding</keyword>
<accession>A0A3D2SJA1</accession>
<dbReference type="RefSeq" id="WP_049174705.1">
    <property type="nucleotide sequence ID" value="NZ_BKFK01000010.1"/>
</dbReference>
<proteinExistence type="inferred from homology"/>
<keyword evidence="4" id="KW-0547">Nucleotide-binding</keyword>
<dbReference type="AlphaFoldDB" id="A0A3D2SJA1"/>
<dbReference type="EMBL" id="DPVE01000086">
    <property type="protein sequence ID" value="HCK29501.1"/>
    <property type="molecule type" value="Genomic_DNA"/>
</dbReference>
<dbReference type="Proteomes" id="UP000263596">
    <property type="component" value="Unassembled WGS sequence"/>
</dbReference>
<dbReference type="PANTHER" id="PTHR42914:SF1">
    <property type="entry name" value="7-CYANO-7-DEAZAGUANINE SYNTHASE"/>
    <property type="match status" value="1"/>
</dbReference>
<keyword evidence="3" id="KW-0479">Metal-binding</keyword>
<evidence type="ECO:0000256" key="9">
    <source>
        <dbReference type="ARBA" id="ARBA00039149"/>
    </source>
</evidence>
<dbReference type="PANTHER" id="PTHR42914">
    <property type="entry name" value="7-CYANO-7-DEAZAGUANINE SYNTHASE"/>
    <property type="match status" value="1"/>
</dbReference>
<keyword evidence="6" id="KW-0862">Zinc</keyword>
<evidence type="ECO:0000313" key="11">
    <source>
        <dbReference type="EMBL" id="HCK29501.1"/>
    </source>
</evidence>
<protein>
    <recommendedName>
        <fullName evidence="9">7-cyano-7-deazaguanine synthase</fullName>
        <ecNumber evidence="9">6.3.4.20</ecNumber>
    </recommendedName>
</protein>
<dbReference type="Gene3D" id="3.40.50.620">
    <property type="entry name" value="HUPs"/>
    <property type="match status" value="1"/>
</dbReference>
<dbReference type="NCBIfam" id="NF041925">
    <property type="entry name" value="QatC"/>
    <property type="match status" value="1"/>
</dbReference>
<evidence type="ECO:0000256" key="7">
    <source>
        <dbReference type="ARBA" id="ARBA00022840"/>
    </source>
</evidence>
<dbReference type="InterPro" id="IPR018317">
    <property type="entry name" value="QueC"/>
</dbReference>
<name>A0A3D2SJA1_9GAMM</name>
<evidence type="ECO:0000256" key="2">
    <source>
        <dbReference type="ARBA" id="ARBA00022598"/>
    </source>
</evidence>
<comment type="caution">
    <text evidence="11">The sequence shown here is derived from an EMBL/GenBank/DDBJ whole genome shotgun (WGS) entry which is preliminary data.</text>
</comment>
<comment type="catalytic activity">
    <reaction evidence="10">
        <text>7-carboxy-7-carbaguanine + NH4(+) + 2 ATP = 7-cyano-7-carbaguanine + 2 AMP + 2 diphosphate + 2 H(+)</text>
        <dbReference type="Rhea" id="RHEA:27982"/>
        <dbReference type="ChEBI" id="CHEBI:15378"/>
        <dbReference type="ChEBI" id="CHEBI:28938"/>
        <dbReference type="ChEBI" id="CHEBI:30616"/>
        <dbReference type="ChEBI" id="CHEBI:33019"/>
        <dbReference type="ChEBI" id="CHEBI:45075"/>
        <dbReference type="ChEBI" id="CHEBI:61036"/>
        <dbReference type="ChEBI" id="CHEBI:456215"/>
        <dbReference type="EC" id="6.3.4.20"/>
    </reaction>
</comment>
<organism evidence="11 12">
    <name type="scientific">Acinetobacter ursingii</name>
    <dbReference type="NCBI Taxonomy" id="108980"/>
    <lineage>
        <taxon>Bacteria</taxon>
        <taxon>Pseudomonadati</taxon>
        <taxon>Pseudomonadota</taxon>
        <taxon>Gammaproteobacteria</taxon>
        <taxon>Moraxellales</taxon>
        <taxon>Moraxellaceae</taxon>
        <taxon>Acinetobacter</taxon>
    </lineage>
</organism>
<evidence type="ECO:0000256" key="4">
    <source>
        <dbReference type="ARBA" id="ARBA00022741"/>
    </source>
</evidence>
<dbReference type="GO" id="GO:0046872">
    <property type="term" value="F:metal ion binding"/>
    <property type="evidence" value="ECO:0007669"/>
    <property type="project" value="UniProtKB-KW"/>
</dbReference>
<dbReference type="GO" id="GO:0005524">
    <property type="term" value="F:ATP binding"/>
    <property type="evidence" value="ECO:0007669"/>
    <property type="project" value="UniProtKB-KW"/>
</dbReference>
<dbReference type="Pfam" id="PF06508">
    <property type="entry name" value="QueC"/>
    <property type="match status" value="1"/>
</dbReference>
<evidence type="ECO:0000256" key="8">
    <source>
        <dbReference type="ARBA" id="ARBA00037993"/>
    </source>
</evidence>
<evidence type="ECO:0000256" key="10">
    <source>
        <dbReference type="ARBA" id="ARBA00047890"/>
    </source>
</evidence>
<reference evidence="11 12" key="1">
    <citation type="journal article" date="2018" name="Nat. Biotechnol.">
        <title>A standardized bacterial taxonomy based on genome phylogeny substantially revises the tree of life.</title>
        <authorList>
            <person name="Parks D.H."/>
            <person name="Chuvochina M."/>
            <person name="Waite D.W."/>
            <person name="Rinke C."/>
            <person name="Skarshewski A."/>
            <person name="Chaumeil P.A."/>
            <person name="Hugenholtz P."/>
        </authorList>
    </citation>
    <scope>NUCLEOTIDE SEQUENCE [LARGE SCALE GENOMIC DNA]</scope>
    <source>
        <strain evidence="11">UBA9669</strain>
    </source>
</reference>
<dbReference type="SUPFAM" id="SSF52402">
    <property type="entry name" value="Adenine nucleotide alpha hydrolases-like"/>
    <property type="match status" value="1"/>
</dbReference>
<dbReference type="InterPro" id="IPR014729">
    <property type="entry name" value="Rossmann-like_a/b/a_fold"/>
</dbReference>